<gene>
    <name evidence="1" type="ORF">KPL71_013752</name>
</gene>
<dbReference type="EMBL" id="CM039174">
    <property type="protein sequence ID" value="KAH9750125.1"/>
    <property type="molecule type" value="Genomic_DNA"/>
</dbReference>
<keyword evidence="2" id="KW-1185">Reference proteome</keyword>
<dbReference type="Proteomes" id="UP000829398">
    <property type="component" value="Chromosome 5"/>
</dbReference>
<organism evidence="1 2">
    <name type="scientific">Citrus sinensis</name>
    <name type="common">Sweet orange</name>
    <name type="synonym">Citrus aurantium var. sinensis</name>
    <dbReference type="NCBI Taxonomy" id="2711"/>
    <lineage>
        <taxon>Eukaryota</taxon>
        <taxon>Viridiplantae</taxon>
        <taxon>Streptophyta</taxon>
        <taxon>Embryophyta</taxon>
        <taxon>Tracheophyta</taxon>
        <taxon>Spermatophyta</taxon>
        <taxon>Magnoliopsida</taxon>
        <taxon>eudicotyledons</taxon>
        <taxon>Gunneridae</taxon>
        <taxon>Pentapetalae</taxon>
        <taxon>rosids</taxon>
        <taxon>malvids</taxon>
        <taxon>Sapindales</taxon>
        <taxon>Rutaceae</taxon>
        <taxon>Aurantioideae</taxon>
        <taxon>Citrus</taxon>
    </lineage>
</organism>
<name>A0ACB8K6C9_CITSI</name>
<evidence type="ECO:0000313" key="2">
    <source>
        <dbReference type="Proteomes" id="UP000829398"/>
    </source>
</evidence>
<comment type="caution">
    <text evidence="1">The sequence shown here is derived from an EMBL/GenBank/DDBJ whole genome shotgun (WGS) entry which is preliminary data.</text>
</comment>
<sequence length="463" mass="52498">MGTEESLLKLPLAETFNLETAVCSHGLFMMSPNRWDPLSRSLSRPLHLSNSLDNTDIPSVSVDVTICQPQQDPHSLRIEVRNSASGSAPSLSQEQQDALLAQVKRMLRLSEADERNVREFKRIVRQVAQEEGEETQYMEDFSGRVFRSPTLFEDMVKCMLLCNCQWPRTLSMARALCELQWELQHCSPSISEDFIPQTPAGKESKRRQKVSKVASKLTSRIAESKASSEDYMNLKLDCAGVLEENVQPSFPQNDIESDLHGLNELSTTDPPSARDRIGNFPSPRELANLDESFLAKRCNLGYRAGRILKLARGIVDGQIQLRELEDMCNEASLTAYVKLAEQLSQINGFGPFTRNNVLVCIGFYHVIPTDSETIRHLKQVHARNCTSKTVQMIAESIYGKYAPFQFLAYWSELWHFYEKRFGKLSEMPYSDYKLITATNEKCNSLQLSSKESEALSSFVDQQK</sequence>
<accession>A0ACB8K6C9</accession>
<evidence type="ECO:0000313" key="1">
    <source>
        <dbReference type="EMBL" id="KAH9750125.1"/>
    </source>
</evidence>
<reference evidence="2" key="1">
    <citation type="journal article" date="2023" name="Hortic. Res.">
        <title>A chromosome-level phased genome enabling allele-level studies in sweet orange: a case study on citrus Huanglongbing tolerance.</title>
        <authorList>
            <person name="Wu B."/>
            <person name="Yu Q."/>
            <person name="Deng Z."/>
            <person name="Duan Y."/>
            <person name="Luo F."/>
            <person name="Gmitter F. Jr."/>
        </authorList>
    </citation>
    <scope>NUCLEOTIDE SEQUENCE [LARGE SCALE GENOMIC DNA]</scope>
    <source>
        <strain evidence="2">cv. Valencia</strain>
    </source>
</reference>
<protein>
    <submittedName>
        <fullName evidence="1">ENDO3c domain-containing protein</fullName>
    </submittedName>
</protein>
<proteinExistence type="predicted"/>